<comment type="caution">
    <text evidence="2">The sequence shown here is derived from an EMBL/GenBank/DDBJ whole genome shotgun (WGS) entry which is preliminary data.</text>
</comment>
<evidence type="ECO:0000313" key="2">
    <source>
        <dbReference type="EMBL" id="PWI26050.1"/>
    </source>
</evidence>
<evidence type="ECO:0000313" key="3">
    <source>
        <dbReference type="Proteomes" id="UP000245938"/>
    </source>
</evidence>
<evidence type="ECO:0000259" key="1">
    <source>
        <dbReference type="PROSITE" id="PS51186"/>
    </source>
</evidence>
<dbReference type="EMBL" id="QFVR01000005">
    <property type="protein sequence ID" value="PWI26050.1"/>
    <property type="molecule type" value="Genomic_DNA"/>
</dbReference>
<dbReference type="CDD" id="cd04301">
    <property type="entry name" value="NAT_SF"/>
    <property type="match status" value="1"/>
</dbReference>
<dbReference type="InterPro" id="IPR000182">
    <property type="entry name" value="GNAT_dom"/>
</dbReference>
<accession>A0A2U3ANC7</accession>
<dbReference type="PROSITE" id="PS51186">
    <property type="entry name" value="GNAT"/>
    <property type="match status" value="1"/>
</dbReference>
<name>A0A2U3ANC7_9BACL</name>
<proteinExistence type="predicted"/>
<dbReference type="GO" id="GO:0016747">
    <property type="term" value="F:acyltransferase activity, transferring groups other than amino-acyl groups"/>
    <property type="evidence" value="ECO:0007669"/>
    <property type="project" value="InterPro"/>
</dbReference>
<feature type="domain" description="N-acetyltransferase" evidence="1">
    <location>
        <begin position="1"/>
        <end position="156"/>
    </location>
</feature>
<dbReference type="InterPro" id="IPR016181">
    <property type="entry name" value="Acyl_CoA_acyltransferase"/>
</dbReference>
<keyword evidence="2" id="KW-0808">Transferase</keyword>
<dbReference type="OrthoDB" id="2594246at2"/>
<gene>
    <name evidence="2" type="ORF">DEX24_05845</name>
</gene>
<dbReference type="Proteomes" id="UP000245938">
    <property type="component" value="Unassembled WGS sequence"/>
</dbReference>
<dbReference type="Pfam" id="PF00583">
    <property type="entry name" value="Acetyltransf_1"/>
    <property type="match status" value="1"/>
</dbReference>
<reference evidence="2 3" key="1">
    <citation type="submission" date="2018-05" db="EMBL/GenBank/DDBJ databases">
        <title>Kurthia sibirica genome sequence.</title>
        <authorList>
            <person name="Maclea K.S."/>
            <person name="Goen A.E."/>
        </authorList>
    </citation>
    <scope>NUCLEOTIDE SEQUENCE [LARGE SCALE GENOMIC DNA]</scope>
    <source>
        <strain evidence="2 3">ATCC 49154</strain>
    </source>
</reference>
<sequence>MECQIEASTNAKVIHKIMIKAYAEYAHDAAPSSALSETVTTVREALLNGQQAIVGSIAGQPIAMVRFSIDDSGLHFFRMAVLPTMQGLGIAKQLINELERIAKAAHVDTINCRVRVSVLRNLQLYQSKGYSIFDQETITTEEGVAIDIVSMKKIIA</sequence>
<keyword evidence="3" id="KW-1185">Reference proteome</keyword>
<protein>
    <submittedName>
        <fullName evidence="2">GNAT family N-acetyltransferase</fullName>
    </submittedName>
</protein>
<dbReference type="AlphaFoldDB" id="A0A2U3ANC7"/>
<organism evidence="2 3">
    <name type="scientific">Kurthia sibirica</name>
    <dbReference type="NCBI Taxonomy" id="202750"/>
    <lineage>
        <taxon>Bacteria</taxon>
        <taxon>Bacillati</taxon>
        <taxon>Bacillota</taxon>
        <taxon>Bacilli</taxon>
        <taxon>Bacillales</taxon>
        <taxon>Caryophanaceae</taxon>
        <taxon>Kurthia</taxon>
    </lineage>
</organism>
<dbReference type="SUPFAM" id="SSF55729">
    <property type="entry name" value="Acyl-CoA N-acyltransferases (Nat)"/>
    <property type="match status" value="1"/>
</dbReference>
<dbReference type="RefSeq" id="WP_109305471.1">
    <property type="nucleotide sequence ID" value="NZ_BJUF01000038.1"/>
</dbReference>
<dbReference type="Gene3D" id="3.40.630.30">
    <property type="match status" value="1"/>
</dbReference>